<feature type="domain" description="Flagellar basal body rod protein N-terminal" evidence="7">
    <location>
        <begin position="5"/>
        <end position="35"/>
    </location>
</feature>
<dbReference type="GO" id="GO:0071978">
    <property type="term" value="P:bacterial-type flagellum-dependent swarming motility"/>
    <property type="evidence" value="ECO:0007669"/>
    <property type="project" value="TreeGrafter"/>
</dbReference>
<dbReference type="OrthoDB" id="9804559at2"/>
<dbReference type="EMBL" id="NWUF01000017">
    <property type="protein sequence ID" value="PCE41196.1"/>
    <property type="molecule type" value="Genomic_DNA"/>
</dbReference>
<organism evidence="10 11">
    <name type="scientific">Rhizorhabdus dicambivorans</name>
    <dbReference type="NCBI Taxonomy" id="1850238"/>
    <lineage>
        <taxon>Bacteria</taxon>
        <taxon>Pseudomonadati</taxon>
        <taxon>Pseudomonadota</taxon>
        <taxon>Alphaproteobacteria</taxon>
        <taxon>Sphingomonadales</taxon>
        <taxon>Sphingomonadaceae</taxon>
        <taxon>Rhizorhabdus</taxon>
    </lineage>
</organism>
<evidence type="ECO:0000259" key="9">
    <source>
        <dbReference type="Pfam" id="PF22692"/>
    </source>
</evidence>
<gene>
    <name evidence="10" type="ORF">COO09_16085</name>
</gene>
<dbReference type="RefSeq" id="WP_066969180.1">
    <property type="nucleotide sequence ID" value="NZ_CP023449.1"/>
</dbReference>
<dbReference type="InterPro" id="IPR053967">
    <property type="entry name" value="LlgE_F_G-like_D1"/>
</dbReference>
<comment type="subcellular location">
    <subcellularLocation>
        <location evidence="1 6">Bacterial flagellum basal body</location>
    </subcellularLocation>
</comment>
<dbReference type="Pfam" id="PF00460">
    <property type="entry name" value="Flg_bb_rod"/>
    <property type="match status" value="1"/>
</dbReference>
<keyword evidence="10" id="KW-0966">Cell projection</keyword>
<dbReference type="Proteomes" id="UP000218934">
    <property type="component" value="Unassembled WGS sequence"/>
</dbReference>
<dbReference type="GO" id="GO:0030694">
    <property type="term" value="C:bacterial-type flagellum basal body, rod"/>
    <property type="evidence" value="ECO:0007669"/>
    <property type="project" value="UniProtKB-UniRule"/>
</dbReference>
<dbReference type="InterPro" id="IPR010930">
    <property type="entry name" value="Flg_bb/hook_C_dom"/>
</dbReference>
<keyword evidence="3 6" id="KW-0975">Bacterial flagellum</keyword>
<evidence type="ECO:0000256" key="2">
    <source>
        <dbReference type="ARBA" id="ARBA00009677"/>
    </source>
</evidence>
<dbReference type="InterPro" id="IPR020013">
    <property type="entry name" value="Flagellar_FlgE/F/G"/>
</dbReference>
<reference evidence="10 11" key="1">
    <citation type="submission" date="2017-09" db="EMBL/GenBank/DDBJ databases">
        <title>The Catabolism of 3,6-Dichlorosalicylic acid is Initiated by the Cytochrome P450 Monooxygenase DsmABC in Rhizorhabdus dicambivorans Ndbn-20.</title>
        <authorList>
            <person name="Na L."/>
        </authorList>
    </citation>
    <scope>NUCLEOTIDE SEQUENCE [LARGE SCALE GENOMIC DNA]</scope>
    <source>
        <strain evidence="10 11">Ndbn-20m</strain>
    </source>
</reference>
<dbReference type="Pfam" id="PF22692">
    <property type="entry name" value="LlgE_F_G_D1"/>
    <property type="match status" value="1"/>
</dbReference>
<evidence type="ECO:0000313" key="11">
    <source>
        <dbReference type="Proteomes" id="UP000218934"/>
    </source>
</evidence>
<dbReference type="SUPFAM" id="SSF117143">
    <property type="entry name" value="Flagellar hook protein flgE"/>
    <property type="match status" value="1"/>
</dbReference>
<evidence type="ECO:0000256" key="5">
    <source>
        <dbReference type="ARBA" id="ARBA00040228"/>
    </source>
</evidence>
<evidence type="ECO:0000256" key="3">
    <source>
        <dbReference type="ARBA" id="ARBA00023143"/>
    </source>
</evidence>
<evidence type="ECO:0000259" key="7">
    <source>
        <dbReference type="Pfam" id="PF00460"/>
    </source>
</evidence>
<evidence type="ECO:0000313" key="10">
    <source>
        <dbReference type="EMBL" id="PCE41196.1"/>
    </source>
</evidence>
<name>A0A2A4FU17_9SPHN</name>
<evidence type="ECO:0000256" key="4">
    <source>
        <dbReference type="ARBA" id="ARBA00038560"/>
    </source>
</evidence>
<evidence type="ECO:0000256" key="6">
    <source>
        <dbReference type="RuleBase" id="RU362116"/>
    </source>
</evidence>
<keyword evidence="10" id="KW-0969">Cilium</keyword>
<evidence type="ECO:0000256" key="1">
    <source>
        <dbReference type="ARBA" id="ARBA00004117"/>
    </source>
</evidence>
<accession>A0A2A4FU17</accession>
<dbReference type="PANTHER" id="PTHR30435">
    <property type="entry name" value="FLAGELLAR PROTEIN"/>
    <property type="match status" value="1"/>
</dbReference>
<dbReference type="PANTHER" id="PTHR30435:SF18">
    <property type="entry name" value="FLAGELLAR BASAL-BODY ROD PROTEIN FLGF"/>
    <property type="match status" value="1"/>
</dbReference>
<proteinExistence type="inferred from homology"/>
<keyword evidence="11" id="KW-1185">Reference proteome</keyword>
<feature type="domain" description="Flagellar basal-body/hook protein C-terminal" evidence="8">
    <location>
        <begin position="198"/>
        <end position="242"/>
    </location>
</feature>
<comment type="subunit">
    <text evidence="4 6">The basal body constitutes a major portion of the flagellar organelle and consists of five rings (E,L,P,S, and M) mounted on a central rod. The rod consists of about 26 subunits of FlgG in the distal portion, and FlgB, FlgC and FlgF are thought to build up the proximal portion of the rod with about 6 subunits each.</text>
</comment>
<sequence>MDKLIYSSLSAMRSAMARQTMTANNLANVNTAGFRGEMSSSTALWLKGDGLDARATNSGEVTSADMTEGTVSETGRDLDVAVQGKDSLLAVQSREGDEAYTRRGDLQVSDSGLLTTGDGLPVLGDSGPITLPPYDKLIIAGDGTVSIIPQGGDPTQVQQVDRLKLVSTNGNSVEKGLDGLFRLRSGGTLGADPQASVRQGALEGSNVNVSATLIDMIEASRDWDMQVKMMSSAQDIDKASTDLMRFD</sequence>
<dbReference type="NCBIfam" id="NF009280">
    <property type="entry name" value="PRK12640.1"/>
    <property type="match status" value="1"/>
</dbReference>
<comment type="similarity">
    <text evidence="2 6">Belongs to the flagella basal body rod proteins family.</text>
</comment>
<dbReference type="Pfam" id="PF06429">
    <property type="entry name" value="Flg_bbr_C"/>
    <property type="match status" value="1"/>
</dbReference>
<feature type="domain" description="Flagellar hook protein FlgE/F/G-like D1" evidence="9">
    <location>
        <begin position="87"/>
        <end position="146"/>
    </location>
</feature>
<dbReference type="NCBIfam" id="TIGR03506">
    <property type="entry name" value="FlgEFG_subfam"/>
    <property type="match status" value="1"/>
</dbReference>
<dbReference type="InterPro" id="IPR037925">
    <property type="entry name" value="FlgE/F/G-like"/>
</dbReference>
<dbReference type="AlphaFoldDB" id="A0A2A4FU17"/>
<dbReference type="KEGG" id="rdi:CMV14_08620"/>
<evidence type="ECO:0000259" key="8">
    <source>
        <dbReference type="Pfam" id="PF06429"/>
    </source>
</evidence>
<comment type="caution">
    <text evidence="10">The sequence shown here is derived from an EMBL/GenBank/DDBJ whole genome shotgun (WGS) entry which is preliminary data.</text>
</comment>
<keyword evidence="10" id="KW-0282">Flagellum</keyword>
<dbReference type="InterPro" id="IPR001444">
    <property type="entry name" value="Flag_bb_rod_N"/>
</dbReference>
<protein>
    <recommendedName>
        <fullName evidence="5 6">Flagellar basal-body rod protein FlgF</fullName>
    </recommendedName>
</protein>